<dbReference type="InterPro" id="IPR029063">
    <property type="entry name" value="SAM-dependent_MTases_sf"/>
</dbReference>
<accession>A0A813G2E3</accession>
<dbReference type="Gene3D" id="3.40.50.150">
    <property type="entry name" value="Vaccinia Virus protein VP39"/>
    <property type="match status" value="1"/>
</dbReference>
<evidence type="ECO:0008006" key="3">
    <source>
        <dbReference type="Google" id="ProtNLM"/>
    </source>
</evidence>
<evidence type="ECO:0000313" key="1">
    <source>
        <dbReference type="EMBL" id="CAE8621030.1"/>
    </source>
</evidence>
<dbReference type="Proteomes" id="UP000654075">
    <property type="component" value="Unassembled WGS sequence"/>
</dbReference>
<dbReference type="SUPFAM" id="SSF53335">
    <property type="entry name" value="S-adenosyl-L-methionine-dependent methyltransferases"/>
    <property type="match status" value="1"/>
</dbReference>
<organism evidence="1 2">
    <name type="scientific">Polarella glacialis</name>
    <name type="common">Dinoflagellate</name>
    <dbReference type="NCBI Taxonomy" id="89957"/>
    <lineage>
        <taxon>Eukaryota</taxon>
        <taxon>Sar</taxon>
        <taxon>Alveolata</taxon>
        <taxon>Dinophyceae</taxon>
        <taxon>Suessiales</taxon>
        <taxon>Suessiaceae</taxon>
        <taxon>Polarella</taxon>
    </lineage>
</organism>
<keyword evidence="2" id="KW-1185">Reference proteome</keyword>
<dbReference type="EMBL" id="CAJNNV010027632">
    <property type="protein sequence ID" value="CAE8621030.1"/>
    <property type="molecule type" value="Genomic_DNA"/>
</dbReference>
<dbReference type="PANTHER" id="PTHR43836:SF2">
    <property type="entry name" value="CATECHOL O-METHYLTRANSFERASE 1-RELATED"/>
    <property type="match status" value="1"/>
</dbReference>
<feature type="non-terminal residue" evidence="1">
    <location>
        <position position="1"/>
    </location>
</feature>
<sequence length="226" mass="24853">LQKIARLVDTVEAEIQVGCPKDILAACELFAKYRGQWLKVAGLEKAEILEAGIAGRPLREPEVVAEFGAFIGYTAVRLGAAVQSRATIGVISLEVSPVHVCVSRHMLDLGWLSQVCEVKAGQAKDALPRLVEEFGGQSAGFCFMDHRGTIFHQDFGLLEKHDLFARRARFVADNTLNPGAPVFLWERLHQARPAEGPGKGVVTRCMSLTEFLAEHEDWTSVSDRDL</sequence>
<gene>
    <name evidence="1" type="ORF">PGLA1383_LOCUS38554</name>
</gene>
<protein>
    <recommendedName>
        <fullName evidence="3">O-methyltransferase</fullName>
    </recommendedName>
</protein>
<evidence type="ECO:0000313" key="2">
    <source>
        <dbReference type="Proteomes" id="UP000654075"/>
    </source>
</evidence>
<comment type="caution">
    <text evidence="1">The sequence shown here is derived from an EMBL/GenBank/DDBJ whole genome shotgun (WGS) entry which is preliminary data.</text>
</comment>
<proteinExistence type="predicted"/>
<dbReference type="OrthoDB" id="186626at2759"/>
<dbReference type="GO" id="GO:0008171">
    <property type="term" value="F:O-methyltransferase activity"/>
    <property type="evidence" value="ECO:0007669"/>
    <property type="project" value="TreeGrafter"/>
</dbReference>
<name>A0A813G2E3_POLGL</name>
<dbReference type="AlphaFoldDB" id="A0A813G2E3"/>
<reference evidence="1" key="1">
    <citation type="submission" date="2021-02" db="EMBL/GenBank/DDBJ databases">
        <authorList>
            <person name="Dougan E. K."/>
            <person name="Rhodes N."/>
            <person name="Thang M."/>
            <person name="Chan C."/>
        </authorList>
    </citation>
    <scope>NUCLEOTIDE SEQUENCE</scope>
</reference>
<dbReference type="PANTHER" id="PTHR43836">
    <property type="entry name" value="CATECHOL O-METHYLTRANSFERASE 1-RELATED"/>
    <property type="match status" value="1"/>
</dbReference>